<dbReference type="RefSeq" id="WP_190878106.1">
    <property type="nucleotide sequence ID" value="NZ_JACJSK010000011.1"/>
</dbReference>
<dbReference type="InterPro" id="IPR028098">
    <property type="entry name" value="Glyco_trans_4-like_N"/>
</dbReference>
<protein>
    <submittedName>
        <fullName evidence="3">Glycosyltransferase family 4 protein</fullName>
    </submittedName>
</protein>
<dbReference type="PANTHER" id="PTHR12526">
    <property type="entry name" value="GLYCOSYLTRANSFERASE"/>
    <property type="match status" value="1"/>
</dbReference>
<dbReference type="Pfam" id="PF13439">
    <property type="entry name" value="Glyco_transf_4"/>
    <property type="match status" value="1"/>
</dbReference>
<dbReference type="InterPro" id="IPR001296">
    <property type="entry name" value="Glyco_trans_1"/>
</dbReference>
<dbReference type="SUPFAM" id="SSF53756">
    <property type="entry name" value="UDP-Glycosyltransferase/glycogen phosphorylase"/>
    <property type="match status" value="1"/>
</dbReference>
<accession>A0ABR8EBM3</accession>
<reference evidence="3 4" key="1">
    <citation type="journal article" date="2020" name="ISME J.">
        <title>Comparative genomics reveals insights into cyanobacterial evolution and habitat adaptation.</title>
        <authorList>
            <person name="Chen M.Y."/>
            <person name="Teng W.K."/>
            <person name="Zhao L."/>
            <person name="Hu C.X."/>
            <person name="Zhou Y.K."/>
            <person name="Han B.P."/>
            <person name="Song L.R."/>
            <person name="Shu W.S."/>
        </authorList>
    </citation>
    <scope>NUCLEOTIDE SEQUENCE [LARGE SCALE GENOMIC DNA]</scope>
    <source>
        <strain evidence="3 4">FACHB-1370</strain>
    </source>
</reference>
<sequence length="341" mass="38849">MKKQSSVVVSTPFTNNNWKWFAPSFDDKQIHWSFYCEKPQGFIEKYIRQPNLAMIRTCREAVKATQKNHVDLLFTHDPRVSFWCAFFAERLGVKTEHIAYSFNFPDLPRGLKRRWMTSSFKNISRFIVYSTMEKQLYHDYFGIPLERIEVVLWSVGTPEVSPQEPLESGDYICAIGGNARDYQTLMAAMEKLPDIPLVLVARPHNLKNLNIPSNVKVLVNIPKPHAMNIIKHSRFMVLPLTGSEVPCGHVTLVAAMHLGKGFIITNSSGVSDYVFHDHNAVTCEAFSADALADAISSLWKNPDRCQQLGENGLKFAQEHCSEASAREHLRNLLVERKLLLD</sequence>
<evidence type="ECO:0000259" key="2">
    <source>
        <dbReference type="Pfam" id="PF13439"/>
    </source>
</evidence>
<evidence type="ECO:0000259" key="1">
    <source>
        <dbReference type="Pfam" id="PF00534"/>
    </source>
</evidence>
<proteinExistence type="predicted"/>
<gene>
    <name evidence="3" type="ORF">H6G72_10045</name>
</gene>
<name>A0ABR8EBM3_9CYAN</name>
<dbReference type="Proteomes" id="UP000641954">
    <property type="component" value="Unassembled WGS sequence"/>
</dbReference>
<feature type="domain" description="Glycosyltransferase subfamily 4-like N-terminal" evidence="2">
    <location>
        <begin position="50"/>
        <end position="151"/>
    </location>
</feature>
<evidence type="ECO:0000313" key="4">
    <source>
        <dbReference type="Proteomes" id="UP000641954"/>
    </source>
</evidence>
<dbReference type="EMBL" id="JACJSK010000011">
    <property type="protein sequence ID" value="MBD2544181.1"/>
    <property type="molecule type" value="Genomic_DNA"/>
</dbReference>
<dbReference type="PANTHER" id="PTHR12526:SF590">
    <property type="entry name" value="ALPHA-MALTOSE-1-PHOSPHATE SYNTHASE"/>
    <property type="match status" value="1"/>
</dbReference>
<dbReference type="Gene3D" id="3.40.50.2000">
    <property type="entry name" value="Glycogen Phosphorylase B"/>
    <property type="match status" value="2"/>
</dbReference>
<dbReference type="Pfam" id="PF00534">
    <property type="entry name" value="Glycos_transf_1"/>
    <property type="match status" value="1"/>
</dbReference>
<organism evidence="3 4">
    <name type="scientific">Planktothricoides raciborskii FACHB-1370</name>
    <dbReference type="NCBI Taxonomy" id="2949576"/>
    <lineage>
        <taxon>Bacteria</taxon>
        <taxon>Bacillati</taxon>
        <taxon>Cyanobacteriota</taxon>
        <taxon>Cyanophyceae</taxon>
        <taxon>Oscillatoriophycideae</taxon>
        <taxon>Oscillatoriales</taxon>
        <taxon>Oscillatoriaceae</taxon>
        <taxon>Planktothricoides</taxon>
    </lineage>
</organism>
<keyword evidence="4" id="KW-1185">Reference proteome</keyword>
<feature type="domain" description="Glycosyl transferase family 1" evidence="1">
    <location>
        <begin position="206"/>
        <end position="314"/>
    </location>
</feature>
<comment type="caution">
    <text evidence="3">The sequence shown here is derived from an EMBL/GenBank/DDBJ whole genome shotgun (WGS) entry which is preliminary data.</text>
</comment>
<evidence type="ECO:0000313" key="3">
    <source>
        <dbReference type="EMBL" id="MBD2544181.1"/>
    </source>
</evidence>
<dbReference type="CDD" id="cd03801">
    <property type="entry name" value="GT4_PimA-like"/>
    <property type="match status" value="1"/>
</dbReference>